<dbReference type="AGR" id="FB:FBgn0265052"/>
<evidence type="ECO:0000256" key="1">
    <source>
        <dbReference type="ARBA" id="ARBA00005771"/>
    </source>
</evidence>
<dbReference type="BioGRID-ORCS" id="37743">
    <property type="hits" value="0 hits in 3 CRISPR screens"/>
</dbReference>
<dbReference type="Proteomes" id="UP000000803">
    <property type="component" value="Chromosome 2R"/>
</dbReference>
<evidence type="ECO:0000313" key="6">
    <source>
        <dbReference type="Proteomes" id="UP000000803"/>
    </source>
</evidence>
<organism evidence="4 6">
    <name type="scientific">Drosophila melanogaster</name>
    <name type="common">Fruit fly</name>
    <dbReference type="NCBI Taxonomy" id="7227"/>
    <lineage>
        <taxon>Eukaryota</taxon>
        <taxon>Metazoa</taxon>
        <taxon>Ecdysozoa</taxon>
        <taxon>Arthropoda</taxon>
        <taxon>Hexapoda</taxon>
        <taxon>Insecta</taxon>
        <taxon>Pterygota</taxon>
        <taxon>Neoptera</taxon>
        <taxon>Endopterygota</taxon>
        <taxon>Diptera</taxon>
        <taxon>Brachycera</taxon>
        <taxon>Muscomorpha</taxon>
        <taxon>Ephydroidea</taxon>
        <taxon>Drosophilidae</taxon>
        <taxon>Drosophila</taxon>
        <taxon>Sophophora</taxon>
    </lineage>
</organism>
<dbReference type="EMBL" id="AE013599">
    <property type="protein sequence ID" value="AGB93685.1"/>
    <property type="molecule type" value="Genomic_DNA"/>
</dbReference>
<dbReference type="FunFam" id="3.40.50.300:FF:001762">
    <property type="entry name" value="Sulfotransferase 3, isoform A"/>
    <property type="match status" value="1"/>
</dbReference>
<reference evidence="4 6" key="7">
    <citation type="journal article" date="2007" name="Science">
        <title>The Release 5.1 annotation of Drosophila melanogaster heterochromatin.</title>
        <authorList>
            <person name="Smith C.D."/>
            <person name="Shu S."/>
            <person name="Mungall C.J."/>
            <person name="Karpen G.H."/>
        </authorList>
    </citation>
    <scope>NUCLEOTIDE SEQUENCE [LARGE SCALE GENOMIC DNA]</scope>
    <source>
        <strain evidence="6">Berkeley</strain>
    </source>
</reference>
<dbReference type="GO" id="GO:0005829">
    <property type="term" value="C:cytosol"/>
    <property type="evidence" value="ECO:0000303"/>
    <property type="project" value="FlyBase"/>
</dbReference>
<accession>A0A0B4KF40</accession>
<dbReference type="DNASU" id="37743"/>
<dbReference type="GO" id="GO:0008146">
    <property type="term" value="F:sulfotransferase activity"/>
    <property type="evidence" value="ECO:0000314"/>
    <property type="project" value="FlyBase"/>
</dbReference>
<reference evidence="4 6" key="10">
    <citation type="journal article" date="2015" name="G3 (Bethesda)">
        <title>Gene Model Annotations for Drosophila melanogaster: The Rule-Benders.</title>
        <authorList>
            <consortium name="FlyBase Consortium"/>
            <person name="Crosby M.A."/>
            <person name="Gramates L.S."/>
            <person name="Dos Santos G."/>
            <person name="Matthews B.B."/>
            <person name="St Pierre S.E."/>
            <person name="Zhou P."/>
            <person name="Schroeder A.J."/>
            <person name="Falls K."/>
            <person name="Emmert D.B."/>
            <person name="Russo S.M."/>
            <person name="Gelbart W.M."/>
            <person name="null"/>
        </authorList>
    </citation>
    <scope>NUCLEOTIDE SEQUENCE [LARGE SCALE GENOMIC DNA]</scope>
    <source>
        <strain evidence="6">Berkeley</strain>
    </source>
</reference>
<sequence>MNRVQVTPRSYPTNLIDKDWGNRKLFYTKDSENFLRLVHDMKLRDDDVWIVTLPKCGTTWMQELLWLLLNNCDFEGALAKDQELRTPFLEFGYSVFHDPNRSFGPIEDLKSPRLIKSHLSLALLPSKLWEGKNKVIYVSRNPLDSYVSRYYHGVSFGFNYGKSLHQYFDEVLASDDFPTEFIEHAHEFYQLRNEPWVFYTSFEMMKKDLRGVINDVSRFLNKPINDQQMEKLLKHLSFAEMKKNPTTNHLWELAQVQHENAGKEMHPFVRRGDVNGYKDELKPEQIEKANVRIQEVLAKNGVTLDELLLLKDQDWPCSGLCTQHSQTNSEAITLRNGPKAHQHQCSSACTRWLCVRVKVVKAESRGRTGPILMLMQGSRDAEMPTPPPQREAKNGKQATFIAGREVFTVLWERRISQDVNRGSCTMFAPHSLPVTSRLLLLVVTLLFCPVQAHLSKRSYSDQSVHGYMTERTCWWNEVCKEEFQSLFRCKCPQFSYCRSPGRYYNAYCSMTDTGYIWTQPNWDWGA</sequence>
<dbReference type="Pfam" id="PF00685">
    <property type="entry name" value="Sulfotransfer_1"/>
    <property type="match status" value="1"/>
</dbReference>
<dbReference type="Reactome" id="R-DME-156584">
    <property type="pathway name" value="Cytosolic sulfonation of small molecules"/>
</dbReference>
<reference evidence="4 6" key="2">
    <citation type="journal article" date="2002" name="Genome Biol.">
        <title>Finishing a whole-genome shotgun: release 3 of the Drosophila melanogaster euchromatic genome sequence.</title>
        <authorList>
            <person name="Celniker S.E."/>
            <person name="Wheeler D.A."/>
            <person name="Kronmiller B."/>
            <person name="Carlson J.W."/>
            <person name="Halpern A."/>
            <person name="Patel S."/>
            <person name="Adams M."/>
            <person name="Champe M."/>
            <person name="Dugan S.P."/>
            <person name="Frise E."/>
            <person name="Hodgson A."/>
            <person name="George R.A."/>
            <person name="Hoskins R.A."/>
            <person name="Laverty T."/>
            <person name="Muzny D.M."/>
            <person name="Nelson C.R."/>
            <person name="Pacleb J.M."/>
            <person name="Park S."/>
            <person name="Pfeiffer B.D."/>
            <person name="Richards S."/>
            <person name="Sodergren E.J."/>
            <person name="Svirskas R."/>
            <person name="Tabor P.E."/>
            <person name="Wan K."/>
            <person name="Stapleton M."/>
            <person name="Sutton G.G."/>
            <person name="Venter C."/>
            <person name="Weinstock G."/>
            <person name="Scherer S.E."/>
            <person name="Myers E.W."/>
            <person name="Gibbs R.A."/>
            <person name="Rubin G.M."/>
        </authorList>
    </citation>
    <scope>NUCLEOTIDE SEQUENCE [LARGE SCALE GENOMIC DNA]</scope>
    <source>
        <strain evidence="6">Berkeley</strain>
    </source>
</reference>
<evidence type="ECO:0000256" key="2">
    <source>
        <dbReference type="ARBA" id="ARBA00022679"/>
    </source>
</evidence>
<keyword evidence="6" id="KW-1185">Reference proteome</keyword>
<reference evidence="4 6" key="9">
    <citation type="journal article" date="2015" name="G3 (Bethesda)">
        <title>Gene Model Annotations for Drosophila melanogaster: Impact of High-Throughput Data.</title>
        <authorList>
            <consortium name="FlyBase Consortium"/>
            <person name="Matthews B.B."/>
            <person name="Dos Santos G."/>
            <person name="Crosby M.A."/>
            <person name="Emmert D.B."/>
            <person name="St Pierre S.E."/>
            <person name="Gramates L.S."/>
            <person name="Zhou P."/>
            <person name="Schroeder A.J."/>
            <person name="Falls K."/>
            <person name="Strelets V."/>
            <person name="Russo S.M."/>
            <person name="Gelbart W.M."/>
            <person name="null"/>
        </authorList>
    </citation>
    <scope>NUCLEOTIDE SEQUENCE [LARGE SCALE GENOMIC DNA]</scope>
    <source>
        <strain evidence="6">Berkeley</strain>
    </source>
</reference>
<proteinExistence type="inferred from homology"/>
<reference evidence="4 6" key="3">
    <citation type="journal article" date="2002" name="Genome Biol.">
        <title>Annotation of the Drosophila melanogaster euchromatic genome: a systematic review.</title>
        <authorList>
            <person name="Misra S."/>
            <person name="Crosby M.A."/>
            <person name="Mungall C.J."/>
            <person name="Matthews B.B."/>
            <person name="Campbell K.S."/>
            <person name="Hradecky P."/>
            <person name="Huang Y."/>
            <person name="Kaminker J.S."/>
            <person name="Millburn G.H."/>
            <person name="Prochnik S.E."/>
            <person name="Smith C.D."/>
            <person name="Tupy J.L."/>
            <person name="Whitfied E.J."/>
            <person name="Bayraktaroglu L."/>
            <person name="Berman B.P."/>
            <person name="Bettencourt B.R."/>
            <person name="Celniker S.E."/>
            <person name="de Grey A.D."/>
            <person name="Drysdale R.A."/>
            <person name="Harris N.L."/>
            <person name="Richter J."/>
            <person name="Russo S."/>
            <person name="Schroeder A.J."/>
            <person name="Shu S.Q."/>
            <person name="Stapleton M."/>
            <person name="Yamada C."/>
            <person name="Ashburner M."/>
            <person name="Gelbart W.M."/>
            <person name="Rubin G.M."/>
            <person name="Lewis S.E."/>
        </authorList>
    </citation>
    <scope>GENOME REANNOTATION</scope>
    <source>
        <strain evidence="6">Berkeley</strain>
    </source>
</reference>
<dbReference type="ExpressionAtlas" id="A0A0B4KF40">
    <property type="expression patterns" value="baseline and differential"/>
</dbReference>
<gene>
    <name evidence="4 5" type="primary">St3</name>
    <name evidence="4" type="synonym">CG11293</name>
    <name evidence="4" type="synonym">CG5431</name>
    <name evidence="4" type="synonym">Dmel\CG44167</name>
    <name evidence="4" type="synonym">dmST3</name>
    <name evidence="4" type="synonym">st3</name>
    <name evidence="4 5" type="ORF">CG44167</name>
    <name evidence="4" type="ORF">Dmel_CG44167</name>
</gene>
<dbReference type="GlyGen" id="A0A0B4KF40">
    <property type="glycosylation" value="2 sites"/>
</dbReference>
<feature type="domain" description="Sulfotransferase" evidence="3">
    <location>
        <begin position="45"/>
        <end position="300"/>
    </location>
</feature>
<dbReference type="SMR" id="A0A0B4KF40"/>
<evidence type="ECO:0000313" key="5">
    <source>
        <dbReference type="FlyBase" id="FBgn0265052"/>
    </source>
</evidence>
<reference evidence="4 6" key="5">
    <citation type="journal article" date="2002" name="Genome Biol.">
        <title>Heterochromatic sequences in a Drosophila whole-genome shotgun assembly.</title>
        <authorList>
            <person name="Hoskins R.A."/>
            <person name="Smith C.D."/>
            <person name="Carlson J.W."/>
            <person name="Carvalho A.B."/>
            <person name="Halpern A."/>
            <person name="Kaminker J.S."/>
            <person name="Kennedy C."/>
            <person name="Mungall C.J."/>
            <person name="Sullivan B.A."/>
            <person name="Sutton G.G."/>
            <person name="Yasuhara J.C."/>
            <person name="Wakimoto B.T."/>
            <person name="Myers E.W."/>
            <person name="Celniker S.E."/>
            <person name="Rubin G.M."/>
            <person name="Karpen G.H."/>
        </authorList>
    </citation>
    <scope>NUCLEOTIDE SEQUENCE [LARGE SCALE GENOMIC DNA]</scope>
    <source>
        <strain evidence="6">Berkeley</strain>
    </source>
</reference>
<protein>
    <submittedName>
        <fullName evidence="4">Sulfotransferase 3, isoform C</fullName>
        <ecNumber evidence="4">2.8.2.-</ecNumber>
    </submittedName>
</protein>
<dbReference type="InterPro" id="IPR027417">
    <property type="entry name" value="P-loop_NTPase"/>
</dbReference>
<dbReference type="CTD" id="6762"/>
<evidence type="ECO:0000313" key="4">
    <source>
        <dbReference type="EMBL" id="AGB93685.1"/>
    </source>
</evidence>
<name>A0A0B4KF40_DROME</name>
<reference evidence="4 6" key="1">
    <citation type="journal article" date="2000" name="Science">
        <title>The genome sequence of Drosophila melanogaster.</title>
        <authorList>
            <person name="Adams M.D."/>
            <person name="Celniker S.E."/>
            <person name="Holt R.A."/>
            <person name="Evans C.A."/>
            <person name="Gocayne J.D."/>
            <person name="Amanatides P.G."/>
            <person name="Scherer S.E."/>
            <person name="Li P.W."/>
            <person name="Hoskins R.A."/>
            <person name="Galle R.F."/>
            <person name="George R.A."/>
            <person name="Lewis S.E."/>
            <person name="Richards S."/>
            <person name="Ashburner M."/>
            <person name="Henderson S.N."/>
            <person name="Sutton G.G."/>
            <person name="Wortman J.R."/>
            <person name="Yandell M.D."/>
            <person name="Zhang Q."/>
            <person name="Chen L.X."/>
            <person name="Brandon R.C."/>
            <person name="Rogers Y.H."/>
            <person name="Blazej R.G."/>
            <person name="Champe M."/>
            <person name="Pfeiffer B.D."/>
            <person name="Wan K.H."/>
            <person name="Doyle C."/>
            <person name="Baxter E.G."/>
            <person name="Helt G."/>
            <person name="Nelson C.R."/>
            <person name="Gabor G.L."/>
            <person name="Abril J.F."/>
            <person name="Agbayani A."/>
            <person name="An H.J."/>
            <person name="Andrews-Pfannkoch C."/>
            <person name="Baldwin D."/>
            <person name="Ballew R.M."/>
            <person name="Basu A."/>
            <person name="Baxendale J."/>
            <person name="Bayraktaroglu L."/>
            <person name="Beasley E.M."/>
            <person name="Beeson K.Y."/>
            <person name="Benos P.V."/>
            <person name="Berman B.P."/>
            <person name="Bhandari D."/>
            <person name="Bolshakov S."/>
            <person name="Borkova D."/>
            <person name="Botchan M.R."/>
            <person name="Bouck J."/>
            <person name="Brokstein P."/>
            <person name="Brottier P."/>
            <person name="Burtis K.C."/>
            <person name="Busam D.A."/>
            <person name="Butler H."/>
            <person name="Cadieu E."/>
            <person name="Center A."/>
            <person name="Chandra I."/>
            <person name="Cherry J.M."/>
            <person name="Cawley S."/>
            <person name="Dahlke C."/>
            <person name="Davenport L.B."/>
            <person name="Davies P."/>
            <person name="de Pablos B."/>
            <person name="Delcher A."/>
            <person name="Deng Z."/>
            <person name="Mays A.D."/>
            <person name="Dew I."/>
            <person name="Dietz S.M."/>
            <person name="Dodson K."/>
            <person name="Doup L.E."/>
            <person name="Downes M."/>
            <person name="Dugan-Rocha S."/>
            <person name="Dunkov B.C."/>
            <person name="Dunn P."/>
            <person name="Durbin K.J."/>
            <person name="Evangelista C.C."/>
            <person name="Ferraz C."/>
            <person name="Ferriera S."/>
            <person name="Fleischmann W."/>
            <person name="Fosler C."/>
            <person name="Gabrielian A.E."/>
            <person name="Garg N.S."/>
            <person name="Gelbart W.M."/>
            <person name="Glasser K."/>
            <person name="Glodek A."/>
            <person name="Gong F."/>
            <person name="Gorrell J.H."/>
            <person name="Gu Z."/>
            <person name="Guan P."/>
            <person name="Harris M."/>
            <person name="Harris N.L."/>
            <person name="Harvey D."/>
            <person name="Heiman T.J."/>
            <person name="Hernandez J.R."/>
            <person name="Houck J."/>
            <person name="Hostin D."/>
            <person name="Houston K.A."/>
            <person name="Howland T.J."/>
            <person name="Wei M.H."/>
            <person name="Ibegwam C."/>
            <person name="Jalali M."/>
            <person name="Kalush F."/>
            <person name="Karpen G.H."/>
            <person name="Ke Z."/>
            <person name="Kennison J.A."/>
            <person name="Ketchum K.A."/>
            <person name="Kimmel B.E."/>
            <person name="Kodira C.D."/>
            <person name="Kraft C."/>
            <person name="Kravitz S."/>
            <person name="Kulp D."/>
            <person name="Lai Z."/>
            <person name="Lasko P."/>
            <person name="Lei Y."/>
            <person name="Levitsky A.A."/>
            <person name="Li J."/>
            <person name="Li Z."/>
            <person name="Liang Y."/>
            <person name="Lin X."/>
            <person name="Liu X."/>
            <person name="Mattei B."/>
            <person name="McIntosh T.C."/>
            <person name="McLeod M.P."/>
            <person name="McPherson D."/>
            <person name="Merkulov G."/>
            <person name="Milshina N.V."/>
            <person name="Mobarry C."/>
            <person name="Morris J."/>
            <person name="Moshrefi A."/>
            <person name="Mount S.M."/>
            <person name="Moy M."/>
            <person name="Murphy B."/>
            <person name="Murphy L."/>
            <person name="Muzny D.M."/>
            <person name="Nelson D.L."/>
            <person name="Nelson D.R."/>
            <person name="Nelson K.A."/>
            <person name="Nixon K."/>
            <person name="Nusskern D.R."/>
            <person name="Pacleb J.M."/>
            <person name="Palazzolo M."/>
            <person name="Pittman G.S."/>
            <person name="Pan S."/>
            <person name="Pollard J."/>
            <person name="Puri V."/>
            <person name="Reese M.G."/>
            <person name="Reinert K."/>
            <person name="Remington K."/>
            <person name="Saunders R.D."/>
            <person name="Scheeler F."/>
            <person name="Shen H."/>
            <person name="Shue B.C."/>
            <person name="Siden-Kiamos I."/>
            <person name="Simpson M."/>
            <person name="Skupski M.P."/>
            <person name="Smith T."/>
            <person name="Spier E."/>
            <person name="Spradling A.C."/>
            <person name="Stapleton M."/>
            <person name="Strong R."/>
            <person name="Sun E."/>
            <person name="Svirskas R."/>
            <person name="Tector C."/>
            <person name="Turner R."/>
            <person name="Venter E."/>
            <person name="Wang A.H."/>
            <person name="Wang X."/>
            <person name="Wang Z.Y."/>
            <person name="Wassarman D.A."/>
            <person name="Weinstock G.M."/>
            <person name="Weissenbach J."/>
            <person name="Williams S.M."/>
            <person name="WoodageT"/>
            <person name="Worley K.C."/>
            <person name="Wu D."/>
            <person name="Yang S."/>
            <person name="Yao Q.A."/>
            <person name="Ye J."/>
            <person name="Yeh R.F."/>
            <person name="Zaveri J.S."/>
            <person name="Zhan M."/>
            <person name="Zhang G."/>
            <person name="Zhao Q."/>
            <person name="Zheng L."/>
            <person name="Zheng X.H."/>
            <person name="Zhong F.N."/>
            <person name="Zhong W."/>
            <person name="Zhou X."/>
            <person name="Zhu S."/>
            <person name="Zhu X."/>
            <person name="Smith H.O."/>
            <person name="Gibbs R.A."/>
            <person name="Myers E.W."/>
            <person name="Rubin G.M."/>
            <person name="Venter J.C."/>
        </authorList>
    </citation>
    <scope>NUCLEOTIDE SEQUENCE [LARGE SCALE GENOMIC DNA]</scope>
    <source>
        <strain evidence="6">Berkeley</strain>
    </source>
</reference>
<evidence type="ECO:0000259" key="3">
    <source>
        <dbReference type="Pfam" id="PF00685"/>
    </source>
</evidence>
<dbReference type="InParanoid" id="A0A0B4KF40"/>
<dbReference type="Reactome" id="R-DME-9753281">
    <property type="pathway name" value="Paracetamol ADME"/>
</dbReference>
<dbReference type="FunCoup" id="A0A0B4KF40">
    <property type="interactions" value="33"/>
</dbReference>
<dbReference type="InterPro" id="IPR000863">
    <property type="entry name" value="Sulfotransferase_dom"/>
</dbReference>
<dbReference type="Bgee" id="FBgn0265052">
    <property type="expression patterns" value="Expressed in medullary tangential neuron Mt3 (Drosophila) in brain and 180 other cell types or tissues"/>
</dbReference>
<dbReference type="GO" id="GO:0051923">
    <property type="term" value="P:sulfation"/>
    <property type="evidence" value="ECO:0000314"/>
    <property type="project" value="FlyBase"/>
</dbReference>
<dbReference type="SUPFAM" id="SSF52540">
    <property type="entry name" value="P-loop containing nucleoside triphosphate hydrolases"/>
    <property type="match status" value="1"/>
</dbReference>
<comment type="similarity">
    <text evidence="1">Belongs to the sulfotransferase 1 family.</text>
</comment>
<dbReference type="VEuPathDB" id="VectorBase:FBgn0265052"/>
<dbReference type="STRING" id="7227.FBpp0307661"/>
<dbReference type="GeneID" id="37743"/>
<reference evidence="4 6" key="11">
    <citation type="journal article" date="2015" name="Genome Res.">
        <title>The Release 6 reference sequence of the Drosophila melanogaster genome.</title>
        <authorList>
            <person name="Hoskins R.A."/>
            <person name="Carlson J.W."/>
            <person name="Wan K.H."/>
            <person name="Park S."/>
            <person name="Mendez I."/>
            <person name="Galle S.E."/>
            <person name="Booth B.W."/>
            <person name="Pfeiffer B.D."/>
            <person name="George R.A."/>
            <person name="Svirskas R."/>
            <person name="Krzywinski M."/>
            <person name="Schein J."/>
            <person name="Accardo M.C."/>
            <person name="Damia E."/>
            <person name="Messina G."/>
            <person name="Mendez-Lago M."/>
            <person name="de Pablos B."/>
            <person name="Demakova O.V."/>
            <person name="Andreyeva E.N."/>
            <person name="Boldyreva L.V."/>
            <person name="Marra M."/>
            <person name="Carvalho A.B."/>
            <person name="Dimitri P."/>
            <person name="Villasante A."/>
            <person name="Zhimulev I.F."/>
            <person name="Rubin G.M."/>
            <person name="Karpen G.H."/>
            <person name="Celniker S.E."/>
        </authorList>
    </citation>
    <scope>NUCLEOTIDE SEQUENCE [LARGE SCALE GENOMIC DNA]</scope>
    <source>
        <strain evidence="6">Berkeley</strain>
    </source>
</reference>
<dbReference type="PANTHER" id="PTHR11783">
    <property type="entry name" value="SULFOTRANSFERASE SULT"/>
    <property type="match status" value="1"/>
</dbReference>
<dbReference type="GO" id="GO:0005737">
    <property type="term" value="C:cytoplasm"/>
    <property type="evidence" value="ECO:0000318"/>
    <property type="project" value="GO_Central"/>
</dbReference>
<reference evidence="4 6" key="6">
    <citation type="journal article" date="2005" name="PLoS Comput. Biol.">
        <title>Combined evidence annotation of transposable elements in genome sequences.</title>
        <authorList>
            <person name="Quesneville H."/>
            <person name="Bergman C.M."/>
            <person name="Andrieu O."/>
            <person name="Autard D."/>
            <person name="Nouaud D."/>
            <person name="Ashburner M."/>
            <person name="Anxolabehere D."/>
        </authorList>
    </citation>
    <scope>NUCLEOTIDE SEQUENCE [LARGE SCALE GENOMIC DNA]</scope>
    <source>
        <strain evidence="6">Berkeley</strain>
    </source>
</reference>
<dbReference type="OrthoDB" id="205623at2759"/>
<keyword evidence="2 4" id="KW-0808">Transferase</keyword>
<dbReference type="GO" id="GO:0006805">
    <property type="term" value="P:xenobiotic metabolic process"/>
    <property type="evidence" value="ECO:0000314"/>
    <property type="project" value="FlyBase"/>
</dbReference>
<dbReference type="RefSeq" id="NP_001261155.1">
    <property type="nucleotide sequence ID" value="NM_001274226.1"/>
</dbReference>
<dbReference type="GO" id="GO:0042742">
    <property type="term" value="P:defense response to bacterium"/>
    <property type="evidence" value="ECO:0000315"/>
    <property type="project" value="FlyBase"/>
</dbReference>
<reference evidence="4 6" key="8">
    <citation type="journal article" date="2007" name="Science">
        <title>Sequence finishing and mapping of Drosophila melanogaster heterochromatin.</title>
        <authorList>
            <person name="Hoskins R.A."/>
            <person name="Carlson J.W."/>
            <person name="Kennedy C."/>
            <person name="Acevedo D."/>
            <person name="Evans-Holm M."/>
            <person name="Frise E."/>
            <person name="Wan K.H."/>
            <person name="Park S."/>
            <person name="Mendez-Lago M."/>
            <person name="Rossi F."/>
            <person name="Villasante A."/>
            <person name="Dimitri P."/>
            <person name="Karpen G.H."/>
            <person name="Celniker S.E."/>
        </authorList>
    </citation>
    <scope>NUCLEOTIDE SEQUENCE [LARGE SCALE GENOMIC DNA]</scope>
    <source>
        <strain evidence="6">Berkeley</strain>
    </source>
</reference>
<dbReference type="FlyBase" id="FBgn0265052">
    <property type="gene designation" value="St3"/>
</dbReference>
<dbReference type="AlphaFoldDB" id="A0A0B4KF40"/>
<dbReference type="Gene3D" id="3.40.50.300">
    <property type="entry name" value="P-loop containing nucleotide triphosphate hydrolases"/>
    <property type="match status" value="1"/>
</dbReference>
<reference evidence="4 6" key="4">
    <citation type="journal article" date="2002" name="Genome Biol.">
        <title>The transposable elements of the Drosophila melanogaster euchromatin: a genomics perspective.</title>
        <authorList>
            <person name="Kaminker J.S."/>
            <person name="Bergman C.M."/>
            <person name="Kronmiller B."/>
            <person name="Carlson J."/>
            <person name="Svirskas R."/>
            <person name="Patel S."/>
            <person name="Frise E."/>
            <person name="Wheeler D.A."/>
            <person name="Lewis S.E."/>
            <person name="Rubin G.M."/>
            <person name="Ashburner M."/>
            <person name="Celniker S.E."/>
        </authorList>
    </citation>
    <scope>NUCLEOTIDE SEQUENCE [LARGE SCALE GENOMIC DNA]</scope>
    <source>
        <strain evidence="6">Berkeley</strain>
    </source>
</reference>
<dbReference type="EC" id="2.8.2.-" evidence="4"/>